<dbReference type="PANTHER" id="PTHR19853:SF0">
    <property type="entry name" value="WD REPEAT-CONTAINING PROTEIN 3"/>
    <property type="match status" value="1"/>
</dbReference>
<dbReference type="Pfam" id="PF25172">
    <property type="entry name" value="Beta-prop_WDR3_2nd"/>
    <property type="match status" value="1"/>
</dbReference>
<evidence type="ECO:0000313" key="6">
    <source>
        <dbReference type="EMBL" id="VDL19012.1"/>
    </source>
</evidence>
<dbReference type="OrthoDB" id="407922at2759"/>
<organism evidence="8">
    <name type="scientific">Hymenolepis diminuta</name>
    <name type="common">Rat tapeworm</name>
    <dbReference type="NCBI Taxonomy" id="6216"/>
    <lineage>
        <taxon>Eukaryota</taxon>
        <taxon>Metazoa</taxon>
        <taxon>Spiralia</taxon>
        <taxon>Lophotrochozoa</taxon>
        <taxon>Platyhelminthes</taxon>
        <taxon>Cestoda</taxon>
        <taxon>Eucestoda</taxon>
        <taxon>Cyclophyllidea</taxon>
        <taxon>Hymenolepididae</taxon>
        <taxon>Hymenolepis</taxon>
    </lineage>
</organism>
<feature type="repeat" description="WD" evidence="3">
    <location>
        <begin position="678"/>
        <end position="719"/>
    </location>
</feature>
<dbReference type="EMBL" id="UYSG01000296">
    <property type="protein sequence ID" value="VDL19012.1"/>
    <property type="molecule type" value="Genomic_DNA"/>
</dbReference>
<dbReference type="InterPro" id="IPR051570">
    <property type="entry name" value="TBC1_cilium_biogenesis"/>
</dbReference>
<dbReference type="Pfam" id="PF25173">
    <property type="entry name" value="Beta-prop_WDR3_1st"/>
    <property type="match status" value="1"/>
</dbReference>
<protein>
    <submittedName>
        <fullName evidence="8">WD_REPEATS_REGION domain-containing protein</fullName>
    </submittedName>
</protein>
<proteinExistence type="predicted"/>
<feature type="repeat" description="WD" evidence="3">
    <location>
        <begin position="720"/>
        <end position="761"/>
    </location>
</feature>
<dbReference type="Proteomes" id="UP000274504">
    <property type="component" value="Unassembled WGS sequence"/>
</dbReference>
<feature type="region of interest" description="Disordered" evidence="5">
    <location>
        <begin position="777"/>
        <end position="820"/>
    </location>
</feature>
<reference evidence="6 7" key="2">
    <citation type="submission" date="2018-11" db="EMBL/GenBank/DDBJ databases">
        <authorList>
            <consortium name="Pathogen Informatics"/>
        </authorList>
    </citation>
    <scope>NUCLEOTIDE SEQUENCE [LARGE SCALE GENOMIC DNA]</scope>
</reference>
<accession>A0A0R3SAX5</accession>
<reference evidence="8" key="1">
    <citation type="submission" date="2016-04" db="UniProtKB">
        <authorList>
            <consortium name="WormBaseParasite"/>
        </authorList>
    </citation>
    <scope>IDENTIFICATION</scope>
</reference>
<name>A0A0R3SAX5_HYMDI</name>
<dbReference type="InterPro" id="IPR011047">
    <property type="entry name" value="Quinoprotein_ADH-like_sf"/>
</dbReference>
<dbReference type="Gene3D" id="2.130.10.10">
    <property type="entry name" value="YVTN repeat-like/Quinoprotein amine dehydrogenase"/>
    <property type="match status" value="4"/>
</dbReference>
<feature type="repeat" description="WD" evidence="3">
    <location>
        <begin position="190"/>
        <end position="224"/>
    </location>
</feature>
<dbReference type="PROSITE" id="PS50082">
    <property type="entry name" value="WD_REPEATS_2"/>
    <property type="match status" value="5"/>
</dbReference>
<dbReference type="STRING" id="6216.A0A0R3SAX5"/>
<evidence type="ECO:0000313" key="8">
    <source>
        <dbReference type="WBParaSite" id="HDID_0000155001-mRNA-1"/>
    </source>
</evidence>
<feature type="compositionally biased region" description="Basic residues" evidence="5">
    <location>
        <begin position="790"/>
        <end position="801"/>
    </location>
</feature>
<feature type="repeat" description="WD" evidence="3">
    <location>
        <begin position="562"/>
        <end position="596"/>
    </location>
</feature>
<dbReference type="PROSITE" id="PS00678">
    <property type="entry name" value="WD_REPEATS_1"/>
    <property type="match status" value="2"/>
</dbReference>
<dbReference type="GO" id="GO:0030515">
    <property type="term" value="F:snoRNA binding"/>
    <property type="evidence" value="ECO:0007669"/>
    <property type="project" value="TreeGrafter"/>
</dbReference>
<feature type="compositionally biased region" description="Acidic residues" evidence="5">
    <location>
        <begin position="804"/>
        <end position="820"/>
    </location>
</feature>
<dbReference type="PANTHER" id="PTHR19853">
    <property type="entry name" value="WD REPEAT CONTAINING PROTEIN 3 WDR3"/>
    <property type="match status" value="1"/>
</dbReference>
<dbReference type="GO" id="GO:0034388">
    <property type="term" value="C:Pwp2p-containing subcomplex of 90S preribosome"/>
    <property type="evidence" value="ECO:0007669"/>
    <property type="project" value="TreeGrafter"/>
</dbReference>
<dbReference type="InterPro" id="IPR015943">
    <property type="entry name" value="WD40/YVTN_repeat-like_dom_sf"/>
</dbReference>
<dbReference type="InterPro" id="IPR001680">
    <property type="entry name" value="WD40_rpt"/>
</dbReference>
<dbReference type="SUPFAM" id="SSF50978">
    <property type="entry name" value="WD40 repeat-like"/>
    <property type="match status" value="1"/>
</dbReference>
<keyword evidence="4" id="KW-0175">Coiled coil</keyword>
<keyword evidence="1 3" id="KW-0853">WD repeat</keyword>
<evidence type="ECO:0000256" key="4">
    <source>
        <dbReference type="SAM" id="Coils"/>
    </source>
</evidence>
<feature type="coiled-coil region" evidence="4">
    <location>
        <begin position="843"/>
        <end position="870"/>
    </location>
</feature>
<dbReference type="InterPro" id="IPR036322">
    <property type="entry name" value="WD40_repeat_dom_sf"/>
</dbReference>
<evidence type="ECO:0000256" key="1">
    <source>
        <dbReference type="ARBA" id="ARBA00022574"/>
    </source>
</evidence>
<dbReference type="PROSITE" id="PS50294">
    <property type="entry name" value="WD_REPEATS_REGION"/>
    <property type="match status" value="4"/>
</dbReference>
<dbReference type="AlphaFoldDB" id="A0A0R3SAX5"/>
<evidence type="ECO:0000256" key="5">
    <source>
        <dbReference type="SAM" id="MobiDB-lite"/>
    </source>
</evidence>
<evidence type="ECO:0000313" key="7">
    <source>
        <dbReference type="Proteomes" id="UP000274504"/>
    </source>
</evidence>
<dbReference type="GO" id="GO:0032040">
    <property type="term" value="C:small-subunit processome"/>
    <property type="evidence" value="ECO:0007669"/>
    <property type="project" value="TreeGrafter"/>
</dbReference>
<dbReference type="SUPFAM" id="SSF50998">
    <property type="entry name" value="Quinoprotein alcohol dehydrogenase-like"/>
    <property type="match status" value="1"/>
</dbReference>
<dbReference type="GO" id="GO:0030490">
    <property type="term" value="P:maturation of SSU-rRNA"/>
    <property type="evidence" value="ECO:0007669"/>
    <property type="project" value="TreeGrafter"/>
</dbReference>
<dbReference type="WBParaSite" id="HDID_0000155001-mRNA-1">
    <property type="protein sequence ID" value="HDID_0000155001-mRNA-1"/>
    <property type="gene ID" value="HDID_0000155001"/>
</dbReference>
<evidence type="ECO:0000256" key="2">
    <source>
        <dbReference type="ARBA" id="ARBA00022737"/>
    </source>
</evidence>
<dbReference type="SMART" id="SM00320">
    <property type="entry name" value="WD40"/>
    <property type="match status" value="10"/>
</dbReference>
<dbReference type="InterPro" id="IPR019775">
    <property type="entry name" value="WD40_repeat_CS"/>
</dbReference>
<gene>
    <name evidence="6" type="ORF">HDID_LOCUS1551</name>
</gene>
<evidence type="ECO:0000256" key="3">
    <source>
        <dbReference type="PROSITE-ProRule" id="PRU00221"/>
    </source>
</evidence>
<sequence>MPITNTYRKYEGDGIFGVVANDSVPIKYVKDGDGKPGRFCVTGTNASVSIWNLRTANSILYFYNETAQRAVSTLAINYAPGTATGLLGIGYADGWVSVFSINTGKEEASFRAGSHRVNSLDIFNSIVACAAESELHVIDIVSGGGFRLKGHRGAITSVKIIPYNDILISSGRDSFIKFWCLRTQHCFLTLTGHPGPVWDLALSADCKTLVTGSSDTNLRLWKIKYNIKRNGQKESDLLNKPNIQHLLKGNLAEAVPLTDFNSLLEIDFLGTIARKSQKRVFSLAFDPSGRFLVCQTLDKMLEIYVLLSEAEKQSRLRKKIKKANRTGLMDPSEVELKADDLLRCIYRITLPTKLSSCDVRVSHFNTRKSKKEVSEEKEENHRSSILHLLCSYRNNLVEEYSLKVPQTLPTRTVILNAGRIVRHQEEVDADKKLLDAEANSSGCELRLTSRIANPGHRSFPLGCQITEDGYGVFTLAHGEGKLWNRSKQSCLATIDWISVKIDESSQDIDHNEEIRSPRSLRSNLKASAFVLAPGSRQVVIGFESGLICLFDLVLKKCTQTISDSHSGAVKSLILTGDKKGIISGGSDSKVGFWNFDLKVDAKGAPNLCLKPHRPVQLVASQVTALAATPDNRLIAVAMLNFHVDIYYTDTFKMIQLDSILEVGHIDTPLVSLQRVHSLYGMSSPVTCMDISDDSRLLITGDGDKTVRLWELQFGNCLRRFTQHTDPVMAVKFMHSSTLAFSADLGGIIREWDIKKMHEVTTLKGHDGGITGLATLATRPGLGKQMQASQKSRRPPPPKRRRGADDEEEDDFDEGDDDDFEADVCGGVLVSTGRDFSCRVWSESEELVVMEEEAENAREAAEIEAELARSEAVVPGGVVPEAAESGPLGRPTVTTRDAADSLMEAIDIYTQQTSIPPGSEPPHPLMAHYGAPNDPDRFLFAVFTSLRLPKSGGMAGLEHALGSVHTDHVTRFLPRLAAWMERGWDVELCGRALRYLTTLHAGMVTADTNLTDTLAKAVQARREHLAETRRKIEEENQISLFEEATSKRAKRVKKIKEKIVKRTAVQIG</sequence>
<feature type="repeat" description="WD" evidence="3">
    <location>
        <begin position="148"/>
        <end position="189"/>
    </location>
</feature>
<keyword evidence="2" id="KW-0677">Repeat</keyword>